<reference evidence="2 3" key="1">
    <citation type="submission" date="2020-05" db="EMBL/GenBank/DDBJ databases">
        <title>Ramlibacter rhizophilus sp. nov., isolated from rhizosphere soil of national flower Mugunghwa from South Korea.</title>
        <authorList>
            <person name="Zheng-Fei Y."/>
            <person name="Huan T."/>
        </authorList>
    </citation>
    <scope>NUCLEOTIDE SEQUENCE [LARGE SCALE GENOMIC DNA]</scope>
    <source>
        <strain evidence="2 3">H242</strain>
    </source>
</reference>
<name>A0ABX6P0Q8_9BURK</name>
<dbReference type="EMBL" id="CP053418">
    <property type="protein sequence ID" value="QJW83637.1"/>
    <property type="molecule type" value="Genomic_DNA"/>
</dbReference>
<proteinExistence type="predicted"/>
<evidence type="ECO:0000313" key="3">
    <source>
        <dbReference type="Proteomes" id="UP000500826"/>
    </source>
</evidence>
<keyword evidence="3" id="KW-1185">Reference proteome</keyword>
<sequence length="97" mass="10013">MISKNILAIVAVSAAAFSGVASADAEYGAPYVIKFEGNRTRAEVMAEAARVPSTRSIEPAGSRVAAPLQSNVQTQVVRAQAAEALRLGKIPSGEIGM</sequence>
<protein>
    <submittedName>
        <fullName evidence="2">DUF4148 domain-containing protein</fullName>
    </submittedName>
</protein>
<evidence type="ECO:0000256" key="1">
    <source>
        <dbReference type="SAM" id="SignalP"/>
    </source>
</evidence>
<evidence type="ECO:0000313" key="2">
    <source>
        <dbReference type="EMBL" id="QJW83637.1"/>
    </source>
</evidence>
<gene>
    <name evidence="2" type="ORF">HK414_04860</name>
</gene>
<keyword evidence="1" id="KW-0732">Signal</keyword>
<dbReference type="Proteomes" id="UP000500826">
    <property type="component" value="Chromosome"/>
</dbReference>
<feature type="signal peptide" evidence="1">
    <location>
        <begin position="1"/>
        <end position="23"/>
    </location>
</feature>
<feature type="chain" id="PRO_5045501654" evidence="1">
    <location>
        <begin position="24"/>
        <end position="97"/>
    </location>
</feature>
<organism evidence="2 3">
    <name type="scientific">Ramlibacter terrae</name>
    <dbReference type="NCBI Taxonomy" id="2732511"/>
    <lineage>
        <taxon>Bacteria</taxon>
        <taxon>Pseudomonadati</taxon>
        <taxon>Pseudomonadota</taxon>
        <taxon>Betaproteobacteria</taxon>
        <taxon>Burkholderiales</taxon>
        <taxon>Comamonadaceae</taxon>
        <taxon>Ramlibacter</taxon>
    </lineage>
</organism>
<accession>A0ABX6P0Q8</accession>